<dbReference type="Proteomes" id="UP000292082">
    <property type="component" value="Unassembled WGS sequence"/>
</dbReference>
<name>A0A4Q9QA77_9APHY</name>
<sequence>MNISWTSTDAFNAALIDDASGQTLFTIQSPFSLKKQVITLSDARGQVVGVYESQLGRHDRVTYQGQTQRLSEWLTKKHWYSTYRQVHAPNGKTYMWKEHHSLSGRLKLVEEQSDASVAESHLKNLGFSSDKHNMQINASPEVVPFLELVVFSFVVCESERRMRNYAVVPAAAASD</sequence>
<protein>
    <recommendedName>
        <fullName evidence="1">DUF6593 domain-containing protein</fullName>
    </recommendedName>
</protein>
<proteinExistence type="predicted"/>
<evidence type="ECO:0000259" key="1">
    <source>
        <dbReference type="Pfam" id="PF20236"/>
    </source>
</evidence>
<organism evidence="2 3">
    <name type="scientific">Dichomitus squalens</name>
    <dbReference type="NCBI Taxonomy" id="114155"/>
    <lineage>
        <taxon>Eukaryota</taxon>
        <taxon>Fungi</taxon>
        <taxon>Dikarya</taxon>
        <taxon>Basidiomycota</taxon>
        <taxon>Agaricomycotina</taxon>
        <taxon>Agaricomycetes</taxon>
        <taxon>Polyporales</taxon>
        <taxon>Polyporaceae</taxon>
        <taxon>Dichomitus</taxon>
    </lineage>
</organism>
<dbReference type="EMBL" id="ML145089">
    <property type="protein sequence ID" value="TBU63544.1"/>
    <property type="molecule type" value="Genomic_DNA"/>
</dbReference>
<evidence type="ECO:0000313" key="2">
    <source>
        <dbReference type="EMBL" id="TBU63544.1"/>
    </source>
</evidence>
<evidence type="ECO:0000313" key="3">
    <source>
        <dbReference type="Proteomes" id="UP000292082"/>
    </source>
</evidence>
<gene>
    <name evidence="2" type="ORF">BD310DRAFT_841665</name>
</gene>
<feature type="domain" description="DUF6593" evidence="1">
    <location>
        <begin position="9"/>
        <end position="162"/>
    </location>
</feature>
<dbReference type="InterPro" id="IPR046528">
    <property type="entry name" value="DUF6593"/>
</dbReference>
<reference evidence="2 3" key="1">
    <citation type="submission" date="2019-01" db="EMBL/GenBank/DDBJ databases">
        <title>Draft genome sequences of three monokaryotic isolates of the white-rot basidiomycete fungus Dichomitus squalens.</title>
        <authorList>
            <consortium name="DOE Joint Genome Institute"/>
            <person name="Lopez S.C."/>
            <person name="Andreopoulos B."/>
            <person name="Pangilinan J."/>
            <person name="Lipzen A."/>
            <person name="Riley R."/>
            <person name="Ahrendt S."/>
            <person name="Ng V."/>
            <person name="Barry K."/>
            <person name="Daum C."/>
            <person name="Grigoriev I.V."/>
            <person name="Hilden K.S."/>
            <person name="Makela M.R."/>
            <person name="de Vries R.P."/>
        </authorList>
    </citation>
    <scope>NUCLEOTIDE SEQUENCE [LARGE SCALE GENOMIC DNA]</scope>
    <source>
        <strain evidence="2 3">CBS 464.89</strain>
    </source>
</reference>
<dbReference type="Pfam" id="PF20236">
    <property type="entry name" value="DUF6593"/>
    <property type="match status" value="1"/>
</dbReference>
<keyword evidence="3" id="KW-1185">Reference proteome</keyword>
<accession>A0A4Q9QA77</accession>
<dbReference type="AlphaFoldDB" id="A0A4Q9QA77"/>